<name>A0A1N7IJD2_9BACI</name>
<keyword evidence="1" id="KW-0472">Membrane</keyword>
<sequence>MKPNYLWWIAGSLAGILLIAALLYGIFYNILDDRRTEGIPSSIDTVESQVEGVEVNESYTFNGDFPVHILYASGEEQSMIYYVNPDEGTIVDRVPQNDQMEKADIRETWNNNCGQCKFTHIQPAYKNDRPLWEITYTDSKGRYGLAYYHMSNGEEYQRFSFKNNE</sequence>
<reference evidence="3" key="1">
    <citation type="submission" date="2017-01" db="EMBL/GenBank/DDBJ databases">
        <authorList>
            <person name="Varghese N."/>
            <person name="Submissions S."/>
        </authorList>
    </citation>
    <scope>NUCLEOTIDE SEQUENCE [LARGE SCALE GENOMIC DNA]</scope>
    <source>
        <strain evidence="3">DSM 23127</strain>
    </source>
</reference>
<dbReference type="STRING" id="570947.SAMN05421687_101261"/>
<organism evidence="2 3">
    <name type="scientific">Salimicrobium flavidum</name>
    <dbReference type="NCBI Taxonomy" id="570947"/>
    <lineage>
        <taxon>Bacteria</taxon>
        <taxon>Bacillati</taxon>
        <taxon>Bacillota</taxon>
        <taxon>Bacilli</taxon>
        <taxon>Bacillales</taxon>
        <taxon>Bacillaceae</taxon>
        <taxon>Salimicrobium</taxon>
    </lineage>
</organism>
<feature type="transmembrane region" description="Helical" evidence="1">
    <location>
        <begin position="6"/>
        <end position="31"/>
    </location>
</feature>
<evidence type="ECO:0000256" key="1">
    <source>
        <dbReference type="SAM" id="Phobius"/>
    </source>
</evidence>
<dbReference type="RefSeq" id="WP_076556528.1">
    <property type="nucleotide sequence ID" value="NZ_FTOC01000001.1"/>
</dbReference>
<keyword evidence="3" id="KW-1185">Reference proteome</keyword>
<dbReference type="SUPFAM" id="SSF54403">
    <property type="entry name" value="Cystatin/monellin"/>
    <property type="match status" value="1"/>
</dbReference>
<dbReference type="InterPro" id="IPR046350">
    <property type="entry name" value="Cystatin_sf"/>
</dbReference>
<keyword evidence="1" id="KW-1133">Transmembrane helix</keyword>
<proteinExistence type="predicted"/>
<dbReference type="Gene3D" id="3.10.450.40">
    <property type="match status" value="1"/>
</dbReference>
<dbReference type="EMBL" id="FTOC01000001">
    <property type="protein sequence ID" value="SIS37203.1"/>
    <property type="molecule type" value="Genomic_DNA"/>
</dbReference>
<gene>
    <name evidence="2" type="ORF">SAMN05421687_101261</name>
</gene>
<evidence type="ECO:0000313" key="3">
    <source>
        <dbReference type="Proteomes" id="UP000187608"/>
    </source>
</evidence>
<keyword evidence="1" id="KW-0812">Transmembrane</keyword>
<dbReference type="Proteomes" id="UP000187608">
    <property type="component" value="Unassembled WGS sequence"/>
</dbReference>
<accession>A0A1N7IJD2</accession>
<dbReference type="AlphaFoldDB" id="A0A1N7IJD2"/>
<evidence type="ECO:0000313" key="2">
    <source>
        <dbReference type="EMBL" id="SIS37203.1"/>
    </source>
</evidence>
<protein>
    <submittedName>
        <fullName evidence="2">Uncharacterized protein YpmB</fullName>
    </submittedName>
</protein>
<dbReference type="OrthoDB" id="2381181at2"/>